<keyword evidence="5 6" id="KW-0408">Iron</keyword>
<dbReference type="AlphaFoldDB" id="A0A538UAR4"/>
<comment type="caution">
    <text evidence="8">The sequence shown here is derived from an EMBL/GenBank/DDBJ whole genome shotgun (WGS) entry which is preliminary data.</text>
</comment>
<reference evidence="8 9" key="1">
    <citation type="journal article" date="2019" name="Nat. Microbiol.">
        <title>Mediterranean grassland soil C-N compound turnover is dependent on rainfall and depth, and is mediated by genomically divergent microorganisms.</title>
        <authorList>
            <person name="Diamond S."/>
            <person name="Andeer P.F."/>
            <person name="Li Z."/>
            <person name="Crits-Christoph A."/>
            <person name="Burstein D."/>
            <person name="Anantharaman K."/>
            <person name="Lane K.R."/>
            <person name="Thomas B.C."/>
            <person name="Pan C."/>
            <person name="Northen T.R."/>
            <person name="Banfield J.F."/>
        </authorList>
    </citation>
    <scope>NUCLEOTIDE SEQUENCE [LARGE SCALE GENOMIC DNA]</scope>
    <source>
        <strain evidence="8">WS_10</strain>
    </source>
</reference>
<dbReference type="PROSITE" id="PS51007">
    <property type="entry name" value="CYTC"/>
    <property type="match status" value="1"/>
</dbReference>
<dbReference type="GO" id="GO:0009055">
    <property type="term" value="F:electron transfer activity"/>
    <property type="evidence" value="ECO:0007669"/>
    <property type="project" value="InterPro"/>
</dbReference>
<evidence type="ECO:0000313" key="8">
    <source>
        <dbReference type="EMBL" id="TMQ73002.1"/>
    </source>
</evidence>
<evidence type="ECO:0000256" key="6">
    <source>
        <dbReference type="PROSITE-ProRule" id="PRU00433"/>
    </source>
</evidence>
<dbReference type="InterPro" id="IPR036909">
    <property type="entry name" value="Cyt_c-like_dom_sf"/>
</dbReference>
<name>A0A538UAR4_UNCEI</name>
<organism evidence="8 9">
    <name type="scientific">Eiseniibacteriota bacterium</name>
    <dbReference type="NCBI Taxonomy" id="2212470"/>
    <lineage>
        <taxon>Bacteria</taxon>
        <taxon>Candidatus Eiseniibacteriota</taxon>
    </lineage>
</organism>
<dbReference type="Pfam" id="PF00034">
    <property type="entry name" value="Cytochrom_C"/>
    <property type="match status" value="1"/>
</dbReference>
<evidence type="ECO:0000256" key="5">
    <source>
        <dbReference type="ARBA" id="ARBA00023004"/>
    </source>
</evidence>
<evidence type="ECO:0000256" key="2">
    <source>
        <dbReference type="ARBA" id="ARBA00022617"/>
    </source>
</evidence>
<dbReference type="PANTHER" id="PTHR33751:SF9">
    <property type="entry name" value="CYTOCHROME C4"/>
    <property type="match status" value="1"/>
</dbReference>
<dbReference type="Proteomes" id="UP000319836">
    <property type="component" value="Unassembled WGS sequence"/>
</dbReference>
<dbReference type="SUPFAM" id="SSF46626">
    <property type="entry name" value="Cytochrome c"/>
    <property type="match status" value="2"/>
</dbReference>
<proteinExistence type="predicted"/>
<keyword evidence="3 6" id="KW-0479">Metal-binding</keyword>
<dbReference type="Gene3D" id="1.10.760.10">
    <property type="entry name" value="Cytochrome c-like domain"/>
    <property type="match status" value="2"/>
</dbReference>
<dbReference type="InterPro" id="IPR009056">
    <property type="entry name" value="Cyt_c-like_dom"/>
</dbReference>
<evidence type="ECO:0000256" key="1">
    <source>
        <dbReference type="ARBA" id="ARBA00022448"/>
    </source>
</evidence>
<feature type="domain" description="Cytochrome c" evidence="7">
    <location>
        <begin position="50"/>
        <end position="137"/>
    </location>
</feature>
<evidence type="ECO:0000256" key="4">
    <source>
        <dbReference type="ARBA" id="ARBA00022982"/>
    </source>
</evidence>
<protein>
    <submittedName>
        <fullName evidence="8">C-type cytochrome</fullName>
    </submittedName>
</protein>
<evidence type="ECO:0000259" key="7">
    <source>
        <dbReference type="PROSITE" id="PS51007"/>
    </source>
</evidence>
<accession>A0A538UAR4</accession>
<dbReference type="PANTHER" id="PTHR33751">
    <property type="entry name" value="CBB3-TYPE CYTOCHROME C OXIDASE SUBUNIT FIXP"/>
    <property type="match status" value="1"/>
</dbReference>
<dbReference type="GO" id="GO:0020037">
    <property type="term" value="F:heme binding"/>
    <property type="evidence" value="ECO:0007669"/>
    <property type="project" value="InterPro"/>
</dbReference>
<evidence type="ECO:0000313" key="9">
    <source>
        <dbReference type="Proteomes" id="UP000319836"/>
    </source>
</evidence>
<dbReference type="EMBL" id="VBPA01000028">
    <property type="protein sequence ID" value="TMQ73002.1"/>
    <property type="molecule type" value="Genomic_DNA"/>
</dbReference>
<dbReference type="GO" id="GO:0046872">
    <property type="term" value="F:metal ion binding"/>
    <property type="evidence" value="ECO:0007669"/>
    <property type="project" value="UniProtKB-KW"/>
</dbReference>
<evidence type="ECO:0000256" key="3">
    <source>
        <dbReference type="ARBA" id="ARBA00022723"/>
    </source>
</evidence>
<dbReference type="InterPro" id="IPR050597">
    <property type="entry name" value="Cytochrome_c_Oxidase_Subunit"/>
</dbReference>
<keyword evidence="2 6" id="KW-0349">Heme</keyword>
<gene>
    <name evidence="8" type="ORF">E6K80_01285</name>
</gene>
<keyword evidence="1" id="KW-0813">Transport</keyword>
<keyword evidence="4" id="KW-0249">Electron transport</keyword>
<sequence length="218" mass="23785">MRARGLFRPCRIVYIRRFVRTERVFLRVAASSLLAVAAVGLGWGCAAPTVGIARGRELFQNCQPCHGDRGTGNVALRAPEIAGLPQWYVAAELDKFQKNVRGAHPDDNEGHRMRPMARTLYHPGDIESVAGYVASLPSVSVTPMMRGNDAKGNQAMNAPPLSAQADWYLVAQLEKFKTGMRGVNAQDMTGSQMRAMSSTLSDTTAMHDVVAFIKTLSH</sequence>